<dbReference type="RefSeq" id="WP_342160435.1">
    <property type="nucleotide sequence ID" value="NZ_JBCDNA010000002.1"/>
</dbReference>
<evidence type="ECO:0000313" key="2">
    <source>
        <dbReference type="Proteomes" id="UP001474120"/>
    </source>
</evidence>
<organism evidence="1 2">
    <name type="scientific">Lutimonas vermicola</name>
    <dbReference type="NCBI Taxonomy" id="414288"/>
    <lineage>
        <taxon>Bacteria</taxon>
        <taxon>Pseudomonadati</taxon>
        <taxon>Bacteroidota</taxon>
        <taxon>Flavobacteriia</taxon>
        <taxon>Flavobacteriales</taxon>
        <taxon>Flavobacteriaceae</taxon>
        <taxon>Lutimonas</taxon>
    </lineage>
</organism>
<comment type="caution">
    <text evidence="1">The sequence shown here is derived from an EMBL/GenBank/DDBJ whole genome shotgun (WGS) entry which is preliminary data.</text>
</comment>
<protein>
    <submittedName>
        <fullName evidence="1">Uncharacterized protein</fullName>
    </submittedName>
</protein>
<name>A0ABU9L5C7_9FLAO</name>
<dbReference type="EMBL" id="JBCDNA010000002">
    <property type="protein sequence ID" value="MEL4456325.1"/>
    <property type="molecule type" value="Genomic_DNA"/>
</dbReference>
<keyword evidence="2" id="KW-1185">Reference proteome</keyword>
<evidence type="ECO:0000313" key="1">
    <source>
        <dbReference type="EMBL" id="MEL4456325.1"/>
    </source>
</evidence>
<dbReference type="Proteomes" id="UP001474120">
    <property type="component" value="Unassembled WGS sequence"/>
</dbReference>
<proteinExistence type="predicted"/>
<accession>A0ABU9L5C7</accession>
<reference evidence="1 2" key="1">
    <citation type="submission" date="2024-04" db="EMBL/GenBank/DDBJ databases">
        <title>whole genome sequencing of Lutimonas vermicola strain IMCC1616.</title>
        <authorList>
            <person name="Bae S.S."/>
        </authorList>
    </citation>
    <scope>NUCLEOTIDE SEQUENCE [LARGE SCALE GENOMIC DNA]</scope>
    <source>
        <strain evidence="1 2">IMCC1616</strain>
    </source>
</reference>
<gene>
    <name evidence="1" type="ORF">AABB81_10490</name>
</gene>
<sequence>MKTPILRIKAFALLVIIAIFFSAFNLKEKRDKSFLETYKGTLWKYGEPKDGLTIYAQINLSESDPFEIWLYDVIDDCYLYERFSKSGSTKVLENRKNRVKIKIVESSAEYGIFTLTIEGNELKVELDSFINGKLFKEEQFTLNRSNDKIEQLSVCEK</sequence>